<evidence type="ECO:0000256" key="3">
    <source>
        <dbReference type="PROSITE-ProRule" id="PRU00023"/>
    </source>
</evidence>
<dbReference type="PROSITE" id="PS50297">
    <property type="entry name" value="ANK_REP_REGION"/>
    <property type="match status" value="1"/>
</dbReference>
<proteinExistence type="predicted"/>
<evidence type="ECO:0000313" key="4">
    <source>
        <dbReference type="EMBL" id="MDN7795091.1"/>
    </source>
</evidence>
<keyword evidence="2 3" id="KW-0040">ANK repeat</keyword>
<dbReference type="InterPro" id="IPR036770">
    <property type="entry name" value="Ankyrin_rpt-contain_sf"/>
</dbReference>
<protein>
    <submittedName>
        <fullName evidence="4">Ankyrin repeat domain-containing protein</fullName>
    </submittedName>
</protein>
<dbReference type="EMBL" id="JAUJRV010000005">
    <property type="protein sequence ID" value="MDN7795091.1"/>
    <property type="molecule type" value="Genomic_DNA"/>
</dbReference>
<dbReference type="PROSITE" id="PS50088">
    <property type="entry name" value="ANK_REPEAT"/>
    <property type="match status" value="2"/>
</dbReference>
<accession>A0AAW7SZE6</accession>
<gene>
    <name evidence="4" type="ORF">QZM33_08980</name>
</gene>
<keyword evidence="1" id="KW-0677">Repeat</keyword>
<reference evidence="4" key="1">
    <citation type="submission" date="2023-07" db="EMBL/GenBank/DDBJ databases">
        <title>A collection of bacterial strains from the Burkholderia cepacia Research Laboratory and Repository.</title>
        <authorList>
            <person name="Lipuma J."/>
            <person name="Spilker T."/>
            <person name="Caverly L."/>
        </authorList>
    </citation>
    <scope>NUCLEOTIDE SEQUENCE</scope>
    <source>
        <strain evidence="4">AU44268</strain>
    </source>
</reference>
<dbReference type="Proteomes" id="UP001171620">
    <property type="component" value="Unassembled WGS sequence"/>
</dbReference>
<dbReference type="Pfam" id="PF12796">
    <property type="entry name" value="Ank_2"/>
    <property type="match status" value="1"/>
</dbReference>
<dbReference type="AlphaFoldDB" id="A0AAW7SZE6"/>
<sequence length="735" mass="83059">MTKETAIPRLGHVLRILISAAGYGKYLANIGLDKNLDDLAAEAKDRQSSASALLERIEQVCCEALTLDCGSEWAQFLRQAWLRTRSSIQLLAQHVDTTLMPPEHGAGPFVRNFVVPMLSGFMRLTVELRGGPDLAGWWTNPLRVWISFAAKRTGLDESSLLDNLANEIDADRRTIERWLSGERIGKIGWPYAPKVAAALGKPVSELEVQYLAGWLMMACAYQSLSLELRDAVRSDFAQHRVSQWTLGKAIDEMNHKCFQQRDGTRRTETMRSILEIEEMFSGNVRDHDAIRERLQRCGAQLEQAPSTVRVSCGFFHDWFSARHVALLGDEKRALALYGKAVSAAWWRAGPNQRLVLDEALQYAVGVGDKDAANAYWDKTFMLGLNHWPKRQLDEQEMRRVAFAFERHFQPHRAKVRIPPPVEIRSAIDAFKPGPKHLASPNQKTKYAEGRTRRTPLMMAIMEGSLDDVKRLVDVGGDPNDFIPESGEGPLSYAMRRACDRRDTSVMDYLLEFDLQQVTVNRHVSTRRETPLKLAVEMAYARAVARLIELGADVEAACDTLPSALCYAMTLFNVSLHRNDPTQEHAYFAGKTRADAYDAKKGAVLDVDLAACRDGLQQLRNGSDRNRRMWKAVLDYFIRPPEAYREVIRVLLTGKVDTNRRYRVEAYHSAQWTPTLLAAEIGDLDVFRMLVEHGGDPDLTLTPANGLERFDALWVAVDHERPEIVSYLLERKKRSG</sequence>
<name>A0AAW7SZE6_BURVI</name>
<dbReference type="PANTHER" id="PTHR24198">
    <property type="entry name" value="ANKYRIN REPEAT AND PROTEIN KINASE DOMAIN-CONTAINING PROTEIN"/>
    <property type="match status" value="1"/>
</dbReference>
<dbReference type="InterPro" id="IPR002110">
    <property type="entry name" value="Ankyrin_rpt"/>
</dbReference>
<dbReference type="RefSeq" id="WP_198108686.1">
    <property type="nucleotide sequence ID" value="NZ_JAEDWX010000012.1"/>
</dbReference>
<feature type="repeat" description="ANK" evidence="3">
    <location>
        <begin position="451"/>
        <end position="479"/>
    </location>
</feature>
<evidence type="ECO:0000256" key="1">
    <source>
        <dbReference type="ARBA" id="ARBA00022737"/>
    </source>
</evidence>
<evidence type="ECO:0000256" key="2">
    <source>
        <dbReference type="ARBA" id="ARBA00023043"/>
    </source>
</evidence>
<comment type="caution">
    <text evidence="4">The sequence shown here is derived from an EMBL/GenBank/DDBJ whole genome shotgun (WGS) entry which is preliminary data.</text>
</comment>
<feature type="repeat" description="ANK" evidence="3">
    <location>
        <begin position="526"/>
        <end position="558"/>
    </location>
</feature>
<evidence type="ECO:0000313" key="5">
    <source>
        <dbReference type="Proteomes" id="UP001171620"/>
    </source>
</evidence>
<dbReference type="Gene3D" id="1.25.40.20">
    <property type="entry name" value="Ankyrin repeat-containing domain"/>
    <property type="match status" value="2"/>
</dbReference>
<dbReference type="PANTHER" id="PTHR24198:SF165">
    <property type="entry name" value="ANKYRIN REPEAT-CONTAINING PROTEIN-RELATED"/>
    <property type="match status" value="1"/>
</dbReference>
<dbReference type="Pfam" id="PF00023">
    <property type="entry name" value="Ank"/>
    <property type="match status" value="1"/>
</dbReference>
<dbReference type="SMART" id="SM00248">
    <property type="entry name" value="ANK"/>
    <property type="match status" value="5"/>
</dbReference>
<dbReference type="SUPFAM" id="SSF48403">
    <property type="entry name" value="Ankyrin repeat"/>
    <property type="match status" value="1"/>
</dbReference>
<organism evidence="4 5">
    <name type="scientific">Burkholderia vietnamiensis</name>
    <dbReference type="NCBI Taxonomy" id="60552"/>
    <lineage>
        <taxon>Bacteria</taxon>
        <taxon>Pseudomonadati</taxon>
        <taxon>Pseudomonadota</taxon>
        <taxon>Betaproteobacteria</taxon>
        <taxon>Burkholderiales</taxon>
        <taxon>Burkholderiaceae</taxon>
        <taxon>Burkholderia</taxon>
        <taxon>Burkholderia cepacia complex</taxon>
    </lineage>
</organism>